<comment type="caution">
    <text evidence="4">The sequence shown here is derived from an EMBL/GenBank/DDBJ whole genome shotgun (WGS) entry which is preliminary data.</text>
</comment>
<feature type="domain" description="Competence protein CoiA-like N-terminal" evidence="2">
    <location>
        <begin position="17"/>
        <end position="63"/>
    </location>
</feature>
<gene>
    <name evidence="4" type="ORF">DX927_03605</name>
</gene>
<accession>A0A5M8RXC1</accession>
<evidence type="ECO:0000259" key="1">
    <source>
        <dbReference type="Pfam" id="PF06054"/>
    </source>
</evidence>
<feature type="domain" description="Competence protein CoiA nuclease-like" evidence="1">
    <location>
        <begin position="68"/>
        <end position="223"/>
    </location>
</feature>
<sequence length="382" mass="44663">MFSAQIKEGRLICLADGYRADELKRMRERHTFYCPACHHKLDLKIGAKKLHHFAHKPGSVCPVPHEPESPYHLKGKRLLYEWLGGQGLRPELEPYLRTIRQRPDLLVNSGSLKMAVEFQCANLNLKEYQKRTAGFLTLGIEPLWIVGGNRLKRLTGSFFQLSGFHWQFSMRNEKLPKLLFFCPDQKAFLVLEHLIPFLTNKTSASARFLPLQQTKWHDLTSSKSRSAYQLDAWKRNLLKFRTTPSRFLSKESKQIAALFYERFQIPLPFFPSEVFLPVPSGYIFAHPVYVWQGHLYLYLTERSSFHMQSAVLYMDKLVQSKKLKLRQNQRKTVVNAVCEYIQFLHEKGFLKKEEEVYYPAGPIFLKPGLAELLKSDERYFSE</sequence>
<dbReference type="AlphaFoldDB" id="A0A5M8RXC1"/>
<protein>
    <submittedName>
        <fullName evidence="4">Competence protein CoiA</fullName>
    </submittedName>
</protein>
<dbReference type="InterPro" id="IPR010330">
    <property type="entry name" value="CoiA_nuc"/>
</dbReference>
<evidence type="ECO:0000259" key="3">
    <source>
        <dbReference type="Pfam" id="PF25166"/>
    </source>
</evidence>
<dbReference type="InterPro" id="IPR021176">
    <property type="entry name" value="Competence-induced_CoiA"/>
</dbReference>
<dbReference type="PIRSF" id="PIRSF007487">
    <property type="entry name" value="Competence-induced_CoiA_bac"/>
    <property type="match status" value="1"/>
</dbReference>
<dbReference type="Pfam" id="PF06054">
    <property type="entry name" value="CoiA_nuc"/>
    <property type="match status" value="1"/>
</dbReference>
<dbReference type="EMBL" id="QSND01000001">
    <property type="protein sequence ID" value="KAA6453295.1"/>
    <property type="molecule type" value="Genomic_DNA"/>
</dbReference>
<dbReference type="Pfam" id="PF25166">
    <property type="entry name" value="CoiA_C"/>
    <property type="match status" value="1"/>
</dbReference>
<dbReference type="STRING" id="1925020.BTA30_05565"/>
<evidence type="ECO:0000313" key="5">
    <source>
        <dbReference type="Proteomes" id="UP000324326"/>
    </source>
</evidence>
<organism evidence="4 5">
    <name type="scientific">Bacillus swezeyi</name>
    <dbReference type="NCBI Taxonomy" id="1925020"/>
    <lineage>
        <taxon>Bacteria</taxon>
        <taxon>Bacillati</taxon>
        <taxon>Bacillota</taxon>
        <taxon>Bacilli</taxon>
        <taxon>Bacillales</taxon>
        <taxon>Bacillaceae</taxon>
        <taxon>Bacillus</taxon>
    </lineage>
</organism>
<dbReference type="InterPro" id="IPR057253">
    <property type="entry name" value="CoiA-like_N"/>
</dbReference>
<evidence type="ECO:0000313" key="4">
    <source>
        <dbReference type="EMBL" id="KAA6453295.1"/>
    </source>
</evidence>
<name>A0A5M8RXC1_9BACI</name>
<dbReference type="InterPro" id="IPR057252">
    <property type="entry name" value="CoiA_C"/>
</dbReference>
<reference evidence="4 5" key="1">
    <citation type="submission" date="2018-08" db="EMBL/GenBank/DDBJ databases">
        <title>Bacillus phenotypic plasticity.</title>
        <authorList>
            <person name="Hurtado E."/>
        </authorList>
    </citation>
    <scope>NUCLEOTIDE SEQUENCE [LARGE SCALE GENOMIC DNA]</scope>
    <source>
        <strain evidence="4 5">427</strain>
    </source>
</reference>
<evidence type="ECO:0000259" key="2">
    <source>
        <dbReference type="Pfam" id="PF25164"/>
    </source>
</evidence>
<proteinExistence type="predicted"/>
<dbReference type="RefSeq" id="WP_148956008.1">
    <property type="nucleotide sequence ID" value="NZ_CM125431.1"/>
</dbReference>
<dbReference type="Proteomes" id="UP000324326">
    <property type="component" value="Unassembled WGS sequence"/>
</dbReference>
<feature type="domain" description="Competence protein CoiA C-terminal" evidence="3">
    <location>
        <begin position="230"/>
        <end position="357"/>
    </location>
</feature>
<dbReference type="Pfam" id="PF25164">
    <property type="entry name" value="CoiA_N"/>
    <property type="match status" value="1"/>
</dbReference>